<evidence type="ECO:0000256" key="8">
    <source>
        <dbReference type="ARBA" id="ARBA00023237"/>
    </source>
</evidence>
<reference evidence="13 14" key="1">
    <citation type="submission" date="2019-03" db="EMBL/GenBank/DDBJ databases">
        <title>Genomic analyses of the natural microbiome of Caenorhabditis elegans.</title>
        <authorList>
            <person name="Samuel B."/>
        </authorList>
    </citation>
    <scope>NUCLEOTIDE SEQUENCE [LARGE SCALE GENOMIC DNA]</scope>
    <source>
        <strain evidence="13 14">JUb89</strain>
    </source>
</reference>
<feature type="chain" id="PRO_5020606748" evidence="10">
    <location>
        <begin position="22"/>
        <end position="842"/>
    </location>
</feature>
<dbReference type="Gene3D" id="3.10.20.410">
    <property type="match status" value="1"/>
</dbReference>
<dbReference type="InterPro" id="IPR043142">
    <property type="entry name" value="PapC-like_C_sf"/>
</dbReference>
<keyword evidence="9" id="KW-1029">Fimbrium biogenesis</keyword>
<dbReference type="AlphaFoldDB" id="A0A4R1XLM1"/>
<dbReference type="GO" id="GO:0015473">
    <property type="term" value="F:fimbrial usher porin activity"/>
    <property type="evidence" value="ECO:0007669"/>
    <property type="project" value="InterPro"/>
</dbReference>
<dbReference type="Gene3D" id="2.60.40.3110">
    <property type="match status" value="1"/>
</dbReference>
<comment type="subcellular location">
    <subcellularLocation>
        <location evidence="1 9">Cell outer membrane</location>
        <topology evidence="1 9">Multi-pass membrane protein</topology>
    </subcellularLocation>
</comment>
<evidence type="ECO:0000313" key="13">
    <source>
        <dbReference type="EMBL" id="TCM60463.1"/>
    </source>
</evidence>
<evidence type="ECO:0000313" key="14">
    <source>
        <dbReference type="Proteomes" id="UP000294963"/>
    </source>
</evidence>
<proteinExistence type="inferred from homology"/>
<dbReference type="InterPro" id="IPR037224">
    <property type="entry name" value="PapC_N_sf"/>
</dbReference>
<evidence type="ECO:0000256" key="3">
    <source>
        <dbReference type="ARBA" id="ARBA00022448"/>
    </source>
</evidence>
<sequence>MFQLSKLSVMCLYAVAHMVYAQDNHDPLKKDQDLLAHNNHSYAFSTTSLYGANRDIDLKAFNITNYIAPGMYNVSLSINEKALTDTTVKFDHLDASSSAVLCLDPQLLTQLDLKAQVIEKLPQEPCITIKDISPDAYYDFNLQQLSLNLYIPLVDVVQRPAGYISPKLFDEGVTSAFIGYNANLHKNDQQTQNYLNLSGGINFAGWFFRHNGYFESNQSGNLSRYRSSINTLYRDIDALHSRLSLGEFYTNNNISESLSILGAQLASDDNMLPWSVRNYAPIVQGVANTNALVRVFQNGQKIYEKSVPAGAFELTDLATLSNGDLKVEIIENGGEVRVLNFPMQVSINLLKKGRFKYSAAAGRYKLADKITDDMVGQANFSYGLSNNITLSNSVTYADIYKNILISAGMNTALGGISFSGDYSRTNLFDQTKNGQRYQFKYSFFWEPQSINFNANASTQSKRYQTANNALSQANYDKLNQDEYWNFWNNNDLKNQYALSVSKSFQDSRWGSIQASILRNEYWSDNNDHNQYVLNYSNRWKRFSYSLGMSRSQDPYNNLQNNTYYASLSLPLDWRKNNLYLSSNLQRSENTTNSTNANINLSGTLGESNNLNFGVGISQNNDNNQNTTAYNGNINYLHPYVSLGATAFNNGDRSQFSVSAQGALVAHRYGVTATNTIPNTYTIVHVEKGQDAGISNAWGVKLDRFGNAIYSNSSPYSKNLIQIDPDQMPVTMTLQSSQATVIPRQFSATMVKFSAQHSSMYVLRISSPQGQLPMGAEIRNAKQQLVGRLAQSNQAILDQFDPQQDRQLTLLWGNQHQNSCQIQLPTLNTEKSQSFQIIPVECK</sequence>
<protein>
    <submittedName>
        <fullName evidence="13">Outer membrane usher protein</fullName>
    </submittedName>
</protein>
<dbReference type="InterPro" id="IPR042186">
    <property type="entry name" value="FimD_plug_dom"/>
</dbReference>
<evidence type="ECO:0000256" key="9">
    <source>
        <dbReference type="RuleBase" id="RU003884"/>
    </source>
</evidence>
<dbReference type="OrthoDB" id="6554712at2"/>
<keyword evidence="3 9" id="KW-0813">Transport</keyword>
<evidence type="ECO:0000256" key="2">
    <source>
        <dbReference type="ARBA" id="ARBA00008064"/>
    </source>
</evidence>
<dbReference type="PANTHER" id="PTHR30451">
    <property type="entry name" value="OUTER MEMBRANE USHER PROTEIN"/>
    <property type="match status" value="1"/>
</dbReference>
<dbReference type="Pfam" id="PF00577">
    <property type="entry name" value="Usher"/>
    <property type="match status" value="1"/>
</dbReference>
<evidence type="ECO:0000259" key="12">
    <source>
        <dbReference type="Pfam" id="PF13954"/>
    </source>
</evidence>
<dbReference type="Proteomes" id="UP000294963">
    <property type="component" value="Unassembled WGS sequence"/>
</dbReference>
<keyword evidence="5 9" id="KW-0812">Transmembrane</keyword>
<dbReference type="Pfam" id="PF13953">
    <property type="entry name" value="PapC_C"/>
    <property type="match status" value="1"/>
</dbReference>
<dbReference type="Pfam" id="PF13954">
    <property type="entry name" value="PapC_N"/>
    <property type="match status" value="1"/>
</dbReference>
<keyword evidence="14" id="KW-1185">Reference proteome</keyword>
<keyword evidence="6 10" id="KW-0732">Signal</keyword>
<feature type="signal peptide" evidence="10">
    <location>
        <begin position="1"/>
        <end position="21"/>
    </location>
</feature>
<keyword evidence="7 9" id="KW-0472">Membrane</keyword>
<keyword evidence="4" id="KW-1134">Transmembrane beta strand</keyword>
<dbReference type="PROSITE" id="PS01151">
    <property type="entry name" value="FIMBRIAL_USHER"/>
    <property type="match status" value="1"/>
</dbReference>
<evidence type="ECO:0000256" key="4">
    <source>
        <dbReference type="ARBA" id="ARBA00022452"/>
    </source>
</evidence>
<dbReference type="InterPro" id="IPR025885">
    <property type="entry name" value="PapC_N"/>
</dbReference>
<keyword evidence="8 9" id="KW-0998">Cell outer membrane</keyword>
<comment type="caution">
    <text evidence="13">The sequence shown here is derived from an EMBL/GenBank/DDBJ whole genome shotgun (WGS) entry which is preliminary data.</text>
</comment>
<evidence type="ECO:0000256" key="6">
    <source>
        <dbReference type="ARBA" id="ARBA00022729"/>
    </source>
</evidence>
<dbReference type="InterPro" id="IPR018030">
    <property type="entry name" value="Fimbrial_membr_usher_CS"/>
</dbReference>
<evidence type="ECO:0000256" key="1">
    <source>
        <dbReference type="ARBA" id="ARBA00004571"/>
    </source>
</evidence>
<name>A0A4R1XLM1_ACICA</name>
<feature type="domain" description="PapC-like C-terminal" evidence="11">
    <location>
        <begin position="762"/>
        <end position="822"/>
    </location>
</feature>
<evidence type="ECO:0000256" key="10">
    <source>
        <dbReference type="SAM" id="SignalP"/>
    </source>
</evidence>
<gene>
    <name evidence="13" type="ORF">EC844_13323</name>
</gene>
<comment type="similarity">
    <text evidence="2 9">Belongs to the fimbrial export usher family.</text>
</comment>
<evidence type="ECO:0000259" key="11">
    <source>
        <dbReference type="Pfam" id="PF13953"/>
    </source>
</evidence>
<dbReference type="SUPFAM" id="SSF141729">
    <property type="entry name" value="FimD N-terminal domain-like"/>
    <property type="match status" value="1"/>
</dbReference>
<accession>A0A4R1XLM1</accession>
<dbReference type="Gene3D" id="2.60.40.2610">
    <property type="entry name" value="Outer membrane usher protein FimD, plug domain"/>
    <property type="match status" value="1"/>
</dbReference>
<dbReference type="InterPro" id="IPR025949">
    <property type="entry name" value="PapC-like_C"/>
</dbReference>
<feature type="domain" description="PapC N-terminal" evidence="12">
    <location>
        <begin position="44"/>
        <end position="183"/>
    </location>
</feature>
<dbReference type="GO" id="GO:0009297">
    <property type="term" value="P:pilus assembly"/>
    <property type="evidence" value="ECO:0007669"/>
    <property type="project" value="InterPro"/>
</dbReference>
<dbReference type="EMBL" id="SLVJ01000033">
    <property type="protein sequence ID" value="TCM60463.1"/>
    <property type="molecule type" value="Genomic_DNA"/>
</dbReference>
<dbReference type="GO" id="GO:0009279">
    <property type="term" value="C:cell outer membrane"/>
    <property type="evidence" value="ECO:0007669"/>
    <property type="project" value="UniProtKB-SubCell"/>
</dbReference>
<evidence type="ECO:0000256" key="7">
    <source>
        <dbReference type="ARBA" id="ARBA00023136"/>
    </source>
</evidence>
<dbReference type="PANTHER" id="PTHR30451:SF5">
    <property type="entry name" value="SLR0019 PROTEIN"/>
    <property type="match status" value="1"/>
</dbReference>
<evidence type="ECO:0000256" key="5">
    <source>
        <dbReference type="ARBA" id="ARBA00022692"/>
    </source>
</evidence>
<dbReference type="InterPro" id="IPR000015">
    <property type="entry name" value="Fimb_usher"/>
</dbReference>
<organism evidence="13 14">
    <name type="scientific">Acinetobacter calcoaceticus</name>
    <dbReference type="NCBI Taxonomy" id="471"/>
    <lineage>
        <taxon>Bacteria</taxon>
        <taxon>Pseudomonadati</taxon>
        <taxon>Pseudomonadota</taxon>
        <taxon>Gammaproteobacteria</taxon>
        <taxon>Moraxellales</taxon>
        <taxon>Moraxellaceae</taxon>
        <taxon>Acinetobacter</taxon>
        <taxon>Acinetobacter calcoaceticus/baumannii complex</taxon>
    </lineage>
</organism>
<dbReference type="Gene3D" id="2.60.40.2070">
    <property type="match status" value="1"/>
</dbReference>